<dbReference type="Gene3D" id="3.30.1300.30">
    <property type="entry name" value="GSPII I/J protein-like"/>
    <property type="match status" value="1"/>
</dbReference>
<keyword evidence="5 8" id="KW-0732">Signal</keyword>
<evidence type="ECO:0000256" key="1">
    <source>
        <dbReference type="ARBA" id="ARBA00004241"/>
    </source>
</evidence>
<dbReference type="Proteomes" id="UP000029228">
    <property type="component" value="Unassembled WGS sequence"/>
</dbReference>
<name>A0A090RQJ2_9VIBR</name>
<keyword evidence="4" id="KW-0812">Transmembrane</keyword>
<reference evidence="10 11" key="2">
    <citation type="submission" date="2014-09" db="EMBL/GenBank/DDBJ databases">
        <authorList>
            <consortium name="NBRP consortium"/>
            <person name="Sawabe T."/>
            <person name="Meirelles P."/>
            <person name="Nakanishi M."/>
            <person name="Sayaka M."/>
            <person name="Hattori M."/>
            <person name="Ohkuma M."/>
        </authorList>
    </citation>
    <scope>NUCLEOTIDE SEQUENCE [LARGE SCALE GENOMIC DNA]</scope>
    <source>
        <strain evidence="11">JCM19235</strain>
    </source>
</reference>
<evidence type="ECO:0000256" key="6">
    <source>
        <dbReference type="ARBA" id="ARBA00023136"/>
    </source>
</evidence>
<gene>
    <name evidence="10" type="ORF">JCM19235_6050</name>
</gene>
<feature type="chain" id="PRO_5001864363" evidence="8">
    <location>
        <begin position="21"/>
        <end position="265"/>
    </location>
</feature>
<organism evidence="10 11">
    <name type="scientific">Vibrio maritimus</name>
    <dbReference type="NCBI Taxonomy" id="990268"/>
    <lineage>
        <taxon>Bacteria</taxon>
        <taxon>Pseudomonadati</taxon>
        <taxon>Pseudomonadota</taxon>
        <taxon>Gammaproteobacteria</taxon>
        <taxon>Vibrionales</taxon>
        <taxon>Vibrionaceae</taxon>
        <taxon>Vibrio</taxon>
    </lineage>
</organism>
<dbReference type="GO" id="GO:0009279">
    <property type="term" value="C:cell outer membrane"/>
    <property type="evidence" value="ECO:0007669"/>
    <property type="project" value="UniProtKB-SubCell"/>
</dbReference>
<feature type="domain" description="Trimeric autotransporter adhesin YadA-like C-terminal membrane anchor" evidence="9">
    <location>
        <begin position="206"/>
        <end position="265"/>
    </location>
</feature>
<evidence type="ECO:0000313" key="10">
    <source>
        <dbReference type="EMBL" id="GAL17501.1"/>
    </source>
</evidence>
<proteinExistence type="predicted"/>
<keyword evidence="3" id="KW-1134">Transmembrane beta strand</keyword>
<dbReference type="SUPFAM" id="SSF54523">
    <property type="entry name" value="Pili subunits"/>
    <property type="match status" value="1"/>
</dbReference>
<dbReference type="InterPro" id="IPR005594">
    <property type="entry name" value="YadA_C"/>
</dbReference>
<dbReference type="Pfam" id="PF03895">
    <property type="entry name" value="YadA_anchor"/>
    <property type="match status" value="1"/>
</dbReference>
<keyword evidence="7" id="KW-0998">Cell outer membrane</keyword>
<evidence type="ECO:0000256" key="4">
    <source>
        <dbReference type="ARBA" id="ARBA00022692"/>
    </source>
</evidence>
<reference evidence="10 11" key="1">
    <citation type="submission" date="2014-09" db="EMBL/GenBank/DDBJ databases">
        <title>Vibrio maritimus JCM 19235. (C45) whole genome shotgun sequence.</title>
        <authorList>
            <person name="Sawabe T."/>
            <person name="Meirelles P."/>
            <person name="Nakanishi M."/>
            <person name="Sayaka M."/>
            <person name="Hattori M."/>
            <person name="Ohkuma M."/>
        </authorList>
    </citation>
    <scope>NUCLEOTIDE SEQUENCE [LARGE SCALE GENOMIC DNA]</scope>
    <source>
        <strain evidence="11">JCM19235</strain>
    </source>
</reference>
<dbReference type="EMBL" id="BBMR01000001">
    <property type="protein sequence ID" value="GAL17501.1"/>
    <property type="molecule type" value="Genomic_DNA"/>
</dbReference>
<feature type="signal peptide" evidence="8">
    <location>
        <begin position="1"/>
        <end position="20"/>
    </location>
</feature>
<protein>
    <submittedName>
        <fullName evidence="10">High-affinity choline uptake protein BetT</fullName>
    </submittedName>
</protein>
<keyword evidence="6" id="KW-0472">Membrane</keyword>
<comment type="subcellular location">
    <subcellularLocation>
        <location evidence="2">Cell outer membrane</location>
    </subcellularLocation>
    <subcellularLocation>
        <location evidence="1">Cell surface</location>
    </subcellularLocation>
</comment>
<dbReference type="InterPro" id="IPR045584">
    <property type="entry name" value="Pilin-like"/>
</dbReference>
<dbReference type="AlphaFoldDB" id="A0A090RQJ2"/>
<evidence type="ECO:0000256" key="8">
    <source>
        <dbReference type="SAM" id="SignalP"/>
    </source>
</evidence>
<dbReference type="GO" id="GO:0009986">
    <property type="term" value="C:cell surface"/>
    <property type="evidence" value="ECO:0007669"/>
    <property type="project" value="UniProtKB-SubCell"/>
</dbReference>
<evidence type="ECO:0000256" key="5">
    <source>
        <dbReference type="ARBA" id="ARBA00022729"/>
    </source>
</evidence>
<sequence>MKKSIIALTIVSAFSGTAFAGDFNLDNVRILEDGAIFAKGDNEMHKIGQIDENGMIRNKDGLKIAQINTNDGTKTNGTAIIRSPKGEHVVKVGQDGSVSVVKPTIPELPVDGDYGKEAPVEDMPNAEPPTAGSVDAKLGDVIDSGEKVAKNLGTHMQDNTTRIGNLENEFIDFKAQAQKRFEELDDRMDMTNASLHAVTNARPMVANGQTAFGFGTGFAGGANAFAVGVSHSFEDTGWSASATANYSDGAYSNEVSAGAGVQYAF</sequence>
<evidence type="ECO:0000256" key="7">
    <source>
        <dbReference type="ARBA" id="ARBA00023237"/>
    </source>
</evidence>
<evidence type="ECO:0000256" key="3">
    <source>
        <dbReference type="ARBA" id="ARBA00022452"/>
    </source>
</evidence>
<dbReference type="OrthoDB" id="5878940at2"/>
<comment type="caution">
    <text evidence="10">The sequence shown here is derived from an EMBL/GenBank/DDBJ whole genome shotgun (WGS) entry which is preliminary data.</text>
</comment>
<accession>A0A090RQJ2</accession>
<evidence type="ECO:0000256" key="2">
    <source>
        <dbReference type="ARBA" id="ARBA00004442"/>
    </source>
</evidence>
<evidence type="ECO:0000259" key="9">
    <source>
        <dbReference type="Pfam" id="PF03895"/>
    </source>
</evidence>
<evidence type="ECO:0000313" key="11">
    <source>
        <dbReference type="Proteomes" id="UP000029228"/>
    </source>
</evidence>
<keyword evidence="11" id="KW-1185">Reference proteome</keyword>